<evidence type="ECO:0000313" key="2">
    <source>
        <dbReference type="Proteomes" id="UP000187283"/>
    </source>
</evidence>
<comment type="caution">
    <text evidence="1">The sequence shown here is derived from an EMBL/GenBank/DDBJ whole genome shotgun (WGS) entry which is preliminary data.</text>
</comment>
<dbReference type="Proteomes" id="UP000187283">
    <property type="component" value="Unassembled WGS sequence"/>
</dbReference>
<dbReference type="EMBL" id="LSSN01004936">
    <property type="protein sequence ID" value="OMJ10578.1"/>
    <property type="molecule type" value="Genomic_DNA"/>
</dbReference>
<proteinExistence type="predicted"/>
<protein>
    <submittedName>
        <fullName evidence="1">Uncharacterized protein</fullName>
    </submittedName>
</protein>
<sequence>MAANVDISVVMERIKDKMGIISVLMRIITKPRMATW</sequence>
<name>A0A1R1X7K2_9FUNG</name>
<accession>A0A1R1X7K2</accession>
<gene>
    <name evidence="1" type="ORF">AYI70_g10234</name>
</gene>
<dbReference type="AlphaFoldDB" id="A0A1R1X7K2"/>
<reference evidence="1 2" key="1">
    <citation type="submission" date="2017-01" db="EMBL/GenBank/DDBJ databases">
        <authorList>
            <person name="Mah S.A."/>
            <person name="Swanson W.J."/>
            <person name="Moy G.W."/>
            <person name="Vacquier V.D."/>
        </authorList>
    </citation>
    <scope>NUCLEOTIDE SEQUENCE [LARGE SCALE GENOMIC DNA]</scope>
    <source>
        <strain evidence="1 2">GSMNP</strain>
    </source>
</reference>
<keyword evidence="2" id="KW-1185">Reference proteome</keyword>
<evidence type="ECO:0000313" key="1">
    <source>
        <dbReference type="EMBL" id="OMJ10578.1"/>
    </source>
</evidence>
<feature type="non-terminal residue" evidence="1">
    <location>
        <position position="36"/>
    </location>
</feature>
<organism evidence="1 2">
    <name type="scientific">Smittium culicis</name>
    <dbReference type="NCBI Taxonomy" id="133412"/>
    <lineage>
        <taxon>Eukaryota</taxon>
        <taxon>Fungi</taxon>
        <taxon>Fungi incertae sedis</taxon>
        <taxon>Zoopagomycota</taxon>
        <taxon>Kickxellomycotina</taxon>
        <taxon>Harpellomycetes</taxon>
        <taxon>Harpellales</taxon>
        <taxon>Legeriomycetaceae</taxon>
        <taxon>Smittium</taxon>
    </lineage>
</organism>